<evidence type="ECO:0000256" key="5">
    <source>
        <dbReference type="SAM" id="Phobius"/>
    </source>
</evidence>
<evidence type="ECO:0000256" key="4">
    <source>
        <dbReference type="ARBA" id="ARBA00023136"/>
    </source>
</evidence>
<dbReference type="STRING" id="2656787.A0A370U375"/>
<dbReference type="PANTHER" id="PTHR31465:SF1">
    <property type="entry name" value="PROTEIN RTA1-RELATED"/>
    <property type="match status" value="1"/>
</dbReference>
<feature type="transmembrane region" description="Helical" evidence="5">
    <location>
        <begin position="236"/>
        <end position="255"/>
    </location>
</feature>
<dbReference type="Pfam" id="PF04479">
    <property type="entry name" value="RTA1"/>
    <property type="match status" value="1"/>
</dbReference>
<comment type="caution">
    <text evidence="6">The sequence shown here is derived from an EMBL/GenBank/DDBJ whole genome shotgun (WGS) entry which is preliminary data.</text>
</comment>
<keyword evidence="7" id="KW-1185">Reference proteome</keyword>
<feature type="transmembrane region" description="Helical" evidence="5">
    <location>
        <begin position="202"/>
        <end position="221"/>
    </location>
</feature>
<organism evidence="6 7">
    <name type="scientific">Venustampulla echinocandica</name>
    <dbReference type="NCBI Taxonomy" id="2656787"/>
    <lineage>
        <taxon>Eukaryota</taxon>
        <taxon>Fungi</taxon>
        <taxon>Dikarya</taxon>
        <taxon>Ascomycota</taxon>
        <taxon>Pezizomycotina</taxon>
        <taxon>Leotiomycetes</taxon>
        <taxon>Helotiales</taxon>
        <taxon>Pleuroascaceae</taxon>
        <taxon>Venustampulla</taxon>
    </lineage>
</organism>
<feature type="transmembrane region" description="Helical" evidence="5">
    <location>
        <begin position="125"/>
        <end position="145"/>
    </location>
</feature>
<feature type="transmembrane region" description="Helical" evidence="5">
    <location>
        <begin position="44"/>
        <end position="67"/>
    </location>
</feature>
<feature type="transmembrane region" description="Helical" evidence="5">
    <location>
        <begin position="157"/>
        <end position="181"/>
    </location>
</feature>
<feature type="transmembrane region" description="Helical" evidence="5">
    <location>
        <begin position="87"/>
        <end position="105"/>
    </location>
</feature>
<evidence type="ECO:0000313" key="7">
    <source>
        <dbReference type="Proteomes" id="UP000254866"/>
    </source>
</evidence>
<dbReference type="GeneID" id="43595043"/>
<evidence type="ECO:0008006" key="8">
    <source>
        <dbReference type="Google" id="ProtNLM"/>
    </source>
</evidence>
<sequence>MHIPTNSVFQFYRYEPSLTACIISIALFSITSIIHIYQLLRTRAWSLIPLALGGCSECLGYILRIFSSREAPNYSIGLAIGQGTPTLLAPALIAASIYMCLGRIIRATDGQHLSLIPIAWLTKFFVAGDVLGLIIQGVGATIMPLRTLQNYLTGSRIVMAGLGLLVFSFSLFVLVAISYDYRLRHHPTPLSATTSLNWKRELQVLYASSALIFIRSVYRLVEYAQGNSGWLNRHELTYYMFDALLMWFALMLFNWRHPSRVEAVLKGGRYCDGVFGIKALETKENGEEMTRLESSA</sequence>
<keyword evidence="4 5" id="KW-0472">Membrane</keyword>
<comment type="subcellular location">
    <subcellularLocation>
        <location evidence="1">Membrane</location>
        <topology evidence="1">Multi-pass membrane protein</topology>
    </subcellularLocation>
</comment>
<dbReference type="InterPro" id="IPR007568">
    <property type="entry name" value="RTA1"/>
</dbReference>
<keyword evidence="3 5" id="KW-1133">Transmembrane helix</keyword>
<dbReference type="EMBL" id="NPIC01000001">
    <property type="protein sequence ID" value="RDL42215.1"/>
    <property type="molecule type" value="Genomic_DNA"/>
</dbReference>
<accession>A0A370U375</accession>
<dbReference type="Proteomes" id="UP000254866">
    <property type="component" value="Unassembled WGS sequence"/>
</dbReference>
<evidence type="ECO:0000256" key="2">
    <source>
        <dbReference type="ARBA" id="ARBA00022692"/>
    </source>
</evidence>
<evidence type="ECO:0000313" key="6">
    <source>
        <dbReference type="EMBL" id="RDL42215.1"/>
    </source>
</evidence>
<protein>
    <recommendedName>
        <fullName evidence="8">RTA1-domain-containing protein</fullName>
    </recommendedName>
</protein>
<reference evidence="6 7" key="1">
    <citation type="journal article" date="2018" name="IMA Fungus">
        <title>IMA Genome-F 9: Draft genome sequence of Annulohypoxylon stygium, Aspergillus mulundensis, Berkeleyomyces basicola (syn. Thielaviopsis basicola), Ceratocystis smalleyi, two Cercospora beticola strains, Coleophoma cylindrospora, Fusarium fracticaudum, Phialophora cf. hyalina, and Morchella septimelata.</title>
        <authorList>
            <person name="Wingfield B.D."/>
            <person name="Bills G.F."/>
            <person name="Dong Y."/>
            <person name="Huang W."/>
            <person name="Nel W.J."/>
            <person name="Swalarsk-Parry B.S."/>
            <person name="Vaghefi N."/>
            <person name="Wilken P.M."/>
            <person name="An Z."/>
            <person name="de Beer Z.W."/>
            <person name="De Vos L."/>
            <person name="Chen L."/>
            <person name="Duong T.A."/>
            <person name="Gao Y."/>
            <person name="Hammerbacher A."/>
            <person name="Kikkert J.R."/>
            <person name="Li Y."/>
            <person name="Li H."/>
            <person name="Li K."/>
            <person name="Li Q."/>
            <person name="Liu X."/>
            <person name="Ma X."/>
            <person name="Naidoo K."/>
            <person name="Pethybridge S.J."/>
            <person name="Sun J."/>
            <person name="Steenkamp E.T."/>
            <person name="van der Nest M.A."/>
            <person name="van Wyk S."/>
            <person name="Wingfield M.J."/>
            <person name="Xiong C."/>
            <person name="Yue Q."/>
            <person name="Zhang X."/>
        </authorList>
    </citation>
    <scope>NUCLEOTIDE SEQUENCE [LARGE SCALE GENOMIC DNA]</scope>
    <source>
        <strain evidence="6 7">BP 5553</strain>
    </source>
</reference>
<evidence type="ECO:0000256" key="1">
    <source>
        <dbReference type="ARBA" id="ARBA00004141"/>
    </source>
</evidence>
<dbReference type="AlphaFoldDB" id="A0A370U375"/>
<dbReference type="RefSeq" id="XP_031874871.1">
    <property type="nucleotide sequence ID" value="XM_032010817.1"/>
</dbReference>
<name>A0A370U375_9HELO</name>
<evidence type="ECO:0000256" key="3">
    <source>
        <dbReference type="ARBA" id="ARBA00022989"/>
    </source>
</evidence>
<dbReference type="GO" id="GO:0016020">
    <property type="term" value="C:membrane"/>
    <property type="evidence" value="ECO:0007669"/>
    <property type="project" value="UniProtKB-SubCell"/>
</dbReference>
<keyword evidence="2 5" id="KW-0812">Transmembrane</keyword>
<feature type="transmembrane region" description="Helical" evidence="5">
    <location>
        <begin position="17"/>
        <end position="37"/>
    </location>
</feature>
<dbReference type="OrthoDB" id="3358017at2759"/>
<dbReference type="PANTHER" id="PTHR31465">
    <property type="entry name" value="PROTEIN RTA1-RELATED"/>
    <property type="match status" value="1"/>
</dbReference>
<proteinExistence type="predicted"/>
<gene>
    <name evidence="6" type="ORF">BP5553_02194</name>
</gene>